<keyword evidence="5" id="KW-1185">Reference proteome</keyword>
<keyword evidence="2" id="KW-0472">Membrane</keyword>
<keyword evidence="1" id="KW-1188">Viral release from host cell</keyword>
<keyword evidence="2" id="KW-0812">Transmembrane</keyword>
<sequence length="908" mass="99089">MAKELLIGLAIGATLKGSFSATFGRAEKTIGKLGNALTQAQTKNQRLSDKITRSQQRQRDLWGKIYQAQRRGDTNLAHLQGRYLKIKTAISNAKLEQQRYTQAISKSVTAQSKLQQALEKQQQLKIHRDELKGKIFGSTATTVATGMGVWGGVKSYMQQEDAANDLKIAMMKANGSFGKFHQIGKIADGLGKDLPGTRKDFYNLAQALKKQGVTDDILVNGGLATSAKLNVLLGMDQYSGGEFLAKFMEGHGLKESELSKSADYLQRAMYAGGLNKEQMYGAMTYYATNVRALGLTGADNTKKLLAIQGMAGQQGLEGTSFGTNFSTMLDRMNKGPKMIAEARKGMKAEARDILDKSGVEFDFYDKKGKFKGIDAMVAELEKLETIKKKYGEESAGLVAEGIFGVEGKRVAMLLATKGRKGMADFLQKMDEQASLQDRIEQKTNTLGAALESLGGVWESATGAFGSAFASDIKSFAKTATVFIEGTLTPWIATHKDLIKSVVGAVLGFSALKTAVFATQFIFSGFSSVLSGINVTFRAFKAIQAMTQLNRLNGIVSLFSRILRFSGNKVKGFSRIIRGGFTSGLSKAKNLMGWFGKGAFSLGKALSGRLLNGLKLVGRGILFLGRALLMNPIGLLITGIGIAAFVIYKHWTPIKSFFGDLWTSVTQKFTQASQSLNQLWTGVSNFFSEKWQNIQNFFSSGIGNISATILNWSPLGLFYQVFKGVMSWFGIDLPNKFSEFGSNIINGLTNGISNAWTTAKEKVSGLGDSVKGWFKEKLNINSPSRVFIGYGKSTVKGLAIGIDKNLNLAKQSSDNLSEAVTLPTIFAKNEPEATPSLFADYQPLNRNTVTNNETHKNSGMTVHFNPTINVNGNSGQGMVEQVQQGLRMTLPEFERLFKQMVDQQQWRAY</sequence>
<dbReference type="NCBIfam" id="TIGR01760">
    <property type="entry name" value="tape_meas_TP901"/>
    <property type="match status" value="1"/>
</dbReference>
<evidence type="ECO:0000256" key="1">
    <source>
        <dbReference type="ARBA" id="ARBA00022612"/>
    </source>
</evidence>
<name>A0ABT9JN29_9PAST</name>
<reference evidence="4 5" key="1">
    <citation type="journal article" date="2023" name="Front. Microbiol.">
        <title>Phylogeography and host specificity of Pasteurellaceae pathogenic to sea-farmed fish in the north-east Atlantic.</title>
        <authorList>
            <person name="Gulla S."/>
            <person name="Colquhoun D.J."/>
            <person name="Olsen A.B."/>
            <person name="Spilsberg B."/>
            <person name="Lagesen K."/>
            <person name="Aakesson C.P."/>
            <person name="Strom S."/>
            <person name="Manji F."/>
            <person name="Birkbeck T.H."/>
            <person name="Nilsen H.K."/>
        </authorList>
    </citation>
    <scope>NUCLEOTIDE SEQUENCE [LARGE SCALE GENOMIC DNA]</scope>
    <source>
        <strain evidence="4 5">VIO11850</strain>
    </source>
</reference>
<evidence type="ECO:0000256" key="2">
    <source>
        <dbReference type="SAM" id="Phobius"/>
    </source>
</evidence>
<evidence type="ECO:0000313" key="4">
    <source>
        <dbReference type="EMBL" id="MDP8086211.1"/>
    </source>
</evidence>
<proteinExistence type="predicted"/>
<dbReference type="RefSeq" id="WP_306384001.1">
    <property type="nucleotide sequence ID" value="NZ_JASAVR010000025.1"/>
</dbReference>
<dbReference type="EMBL" id="JASAVS010000026">
    <property type="protein sequence ID" value="MDP8086211.1"/>
    <property type="molecule type" value="Genomic_DNA"/>
</dbReference>
<dbReference type="InterPro" id="IPR010090">
    <property type="entry name" value="Phage_tape_meas"/>
</dbReference>
<dbReference type="Proteomes" id="UP001224812">
    <property type="component" value="Unassembled WGS sequence"/>
</dbReference>
<accession>A0ABT9JN29</accession>
<comment type="caution">
    <text evidence="4">The sequence shown here is derived from an EMBL/GenBank/DDBJ whole genome shotgun (WGS) entry which is preliminary data.</text>
</comment>
<gene>
    <name evidence="4" type="ORF">QJT92_09805</name>
</gene>
<organism evidence="4 5">
    <name type="scientific">Phocoenobacter skyensis</name>
    <dbReference type="NCBI Taxonomy" id="97481"/>
    <lineage>
        <taxon>Bacteria</taxon>
        <taxon>Pseudomonadati</taxon>
        <taxon>Pseudomonadota</taxon>
        <taxon>Gammaproteobacteria</taxon>
        <taxon>Pasteurellales</taxon>
        <taxon>Pasteurellaceae</taxon>
        <taxon>Phocoenobacter</taxon>
    </lineage>
</organism>
<evidence type="ECO:0000259" key="3">
    <source>
        <dbReference type="Pfam" id="PF10145"/>
    </source>
</evidence>
<feature type="domain" description="Phage tail tape measure protein" evidence="3">
    <location>
        <begin position="187"/>
        <end position="388"/>
    </location>
</feature>
<protein>
    <submittedName>
        <fullName evidence="4">Phage tail tape measure protein</fullName>
    </submittedName>
</protein>
<evidence type="ECO:0000313" key="5">
    <source>
        <dbReference type="Proteomes" id="UP001224812"/>
    </source>
</evidence>
<dbReference type="PANTHER" id="PTHR37813">
    <property type="entry name" value="FELS-2 PROPHAGE PROTEIN"/>
    <property type="match status" value="1"/>
</dbReference>
<feature type="transmembrane region" description="Helical" evidence="2">
    <location>
        <begin position="627"/>
        <end position="647"/>
    </location>
</feature>
<dbReference type="Pfam" id="PF10145">
    <property type="entry name" value="PhageMin_Tail"/>
    <property type="match status" value="1"/>
</dbReference>
<keyword evidence="2" id="KW-1133">Transmembrane helix</keyword>
<dbReference type="PANTHER" id="PTHR37813:SF1">
    <property type="entry name" value="FELS-2 PROPHAGE PROTEIN"/>
    <property type="match status" value="1"/>
</dbReference>